<dbReference type="SUPFAM" id="SSF52151">
    <property type="entry name" value="FabD/lysophospholipase-like"/>
    <property type="match status" value="1"/>
</dbReference>
<dbReference type="Proteomes" id="UP001159428">
    <property type="component" value="Unassembled WGS sequence"/>
</dbReference>
<protein>
    <recommendedName>
        <fullName evidence="4">PNPLA domain-containing protein</fullName>
    </recommendedName>
</protein>
<dbReference type="GO" id="GO:0005829">
    <property type="term" value="C:cytosol"/>
    <property type="evidence" value="ECO:0007669"/>
    <property type="project" value="TreeGrafter"/>
</dbReference>
<proteinExistence type="predicted"/>
<dbReference type="PANTHER" id="PTHR10728:SF40">
    <property type="entry name" value="PATATIN FAMILY PROTEIN"/>
    <property type="match status" value="1"/>
</dbReference>
<dbReference type="PANTHER" id="PTHR10728">
    <property type="entry name" value="CYTOSOLIC PHOSPHOLIPASE A2"/>
    <property type="match status" value="1"/>
</dbReference>
<feature type="transmembrane region" description="Helical" evidence="1">
    <location>
        <begin position="473"/>
        <end position="492"/>
    </location>
</feature>
<feature type="transmembrane region" description="Helical" evidence="1">
    <location>
        <begin position="92"/>
        <end position="114"/>
    </location>
</feature>
<dbReference type="GO" id="GO:0005544">
    <property type="term" value="F:calcium-dependent phospholipid binding"/>
    <property type="evidence" value="ECO:0007669"/>
    <property type="project" value="TreeGrafter"/>
</dbReference>
<feature type="transmembrane region" description="Helical" evidence="1">
    <location>
        <begin position="164"/>
        <end position="181"/>
    </location>
</feature>
<dbReference type="GO" id="GO:0005509">
    <property type="term" value="F:calcium ion binding"/>
    <property type="evidence" value="ECO:0007669"/>
    <property type="project" value="TreeGrafter"/>
</dbReference>
<feature type="transmembrane region" description="Helical" evidence="1">
    <location>
        <begin position="504"/>
        <end position="527"/>
    </location>
</feature>
<name>A0AAU9WTN6_9CNID</name>
<keyword evidence="1" id="KW-1133">Transmembrane helix</keyword>
<dbReference type="EMBL" id="CALNXJ010000021">
    <property type="protein sequence ID" value="CAH3125395.1"/>
    <property type="molecule type" value="Genomic_DNA"/>
</dbReference>
<accession>A0AAU9WTN6</accession>
<feature type="transmembrane region" description="Helical" evidence="1">
    <location>
        <begin position="244"/>
        <end position="262"/>
    </location>
</feature>
<dbReference type="GO" id="GO:0046475">
    <property type="term" value="P:glycerophospholipid catabolic process"/>
    <property type="evidence" value="ECO:0007669"/>
    <property type="project" value="TreeGrafter"/>
</dbReference>
<evidence type="ECO:0000313" key="3">
    <source>
        <dbReference type="Proteomes" id="UP001159428"/>
    </source>
</evidence>
<evidence type="ECO:0000313" key="2">
    <source>
        <dbReference type="EMBL" id="CAH3125395.1"/>
    </source>
</evidence>
<dbReference type="AlphaFoldDB" id="A0AAU9WTN6"/>
<feature type="transmembrane region" description="Helical" evidence="1">
    <location>
        <begin position="193"/>
        <end position="211"/>
    </location>
</feature>
<reference evidence="2 3" key="1">
    <citation type="submission" date="2022-05" db="EMBL/GenBank/DDBJ databases">
        <authorList>
            <consortium name="Genoscope - CEA"/>
            <person name="William W."/>
        </authorList>
    </citation>
    <scope>NUCLEOTIDE SEQUENCE [LARGE SCALE GENOMIC DNA]</scope>
</reference>
<keyword evidence="1" id="KW-0812">Transmembrane</keyword>
<dbReference type="Gene3D" id="3.40.1090.10">
    <property type="entry name" value="Cytosolic phospholipase A2 catalytic domain"/>
    <property type="match status" value="1"/>
</dbReference>
<dbReference type="GO" id="GO:0047498">
    <property type="term" value="F:calcium-dependent phospholipase A2 activity"/>
    <property type="evidence" value="ECO:0007669"/>
    <property type="project" value="TreeGrafter"/>
</dbReference>
<keyword evidence="3" id="KW-1185">Reference proteome</keyword>
<feature type="transmembrane region" description="Helical" evidence="1">
    <location>
        <begin position="217"/>
        <end position="237"/>
    </location>
</feature>
<organism evidence="2 3">
    <name type="scientific">Pocillopora meandrina</name>
    <dbReference type="NCBI Taxonomy" id="46732"/>
    <lineage>
        <taxon>Eukaryota</taxon>
        <taxon>Metazoa</taxon>
        <taxon>Cnidaria</taxon>
        <taxon>Anthozoa</taxon>
        <taxon>Hexacorallia</taxon>
        <taxon>Scleractinia</taxon>
        <taxon>Astrocoeniina</taxon>
        <taxon>Pocilloporidae</taxon>
        <taxon>Pocillopora</taxon>
    </lineage>
</organism>
<sequence length="807" mass="91536">MAKAGLAFSGGGVRSAAFCSGVLRRLLQRETNLDYLSCVSGGGYTGSAYMDWKYRHGKQDSKDWHFKFFDHLRERSGIFCDWQRPIHGVFDCTVLFCLPVFVTLIVPFILWSAYACPLAFAVDYLAGDIIRGGIITHCDSSALLVNETVSECEERRERKAIERFLLFGAPLVLAFASYFIAPMLPGLKNASSFLTTSFGVIFGLVFLPWFFHDVLEFIPDWMRVLIILPTVVLWFSFPVMRKNATLVVIVYFYAYVIVYRVYKKSFSFYPYTDHFFAQQLWASGLLLWISPLIGTIQQRLGHVYNRWRLQKALFTPTSRGLCGCAGISFRNFFLSCPYFDHKQRVNLDPERPLTLEDLENVKPIFISNAAVNRWRRTTSSTEPDYEALIMSPQGIERLDRPAHERELEGKLMPEDIYLSDAMATSAAAVDHHMGALEGEEMFKDLKVTLGIAMGNSVVSDPRHVRKLNICLQILPYFIEIFRVSPLLISYVFYHNFGSDDYLTFGVFCFFLLLLLLTVIALIPTGSANPSRVERMARYFAVHIPYISYVRKTIGILNLGSSPPPVLRLSDGGHVENLGILPLLRLRLKRIISVYGGCAASEQAFCNTLMNALEMARKKLRCSFTGMDGRDINEDIRINFVERSSGNQPRSYRFKVQYFDKDPEGDGDHMVGEAEVLFIAPRHPNKGIKMTQPMTWKEALSDINENLDEGHWGTGPELHAKEVDRLTFCCCESCHGDACRGFSEGICGAFPQHSTSNQFYTPAMFAAYHREGYRACLEAKAPEFLSEQSAQVLNVDHIRVENVDETKI</sequence>
<feature type="transmembrane region" description="Helical" evidence="1">
    <location>
        <begin position="274"/>
        <end position="296"/>
    </location>
</feature>
<evidence type="ECO:0008006" key="4">
    <source>
        <dbReference type="Google" id="ProtNLM"/>
    </source>
</evidence>
<comment type="caution">
    <text evidence="2">The sequence shown here is derived from an EMBL/GenBank/DDBJ whole genome shotgun (WGS) entry which is preliminary data.</text>
</comment>
<gene>
    <name evidence="2" type="ORF">PMEA_00012092</name>
</gene>
<evidence type="ECO:0000256" key="1">
    <source>
        <dbReference type="SAM" id="Phobius"/>
    </source>
</evidence>
<keyword evidence="1" id="KW-0472">Membrane</keyword>
<dbReference type="InterPro" id="IPR016035">
    <property type="entry name" value="Acyl_Trfase/lysoPLipase"/>
</dbReference>